<accession>A0A2S7A8F6</accession>
<dbReference type="SUPFAM" id="SSF53187">
    <property type="entry name" value="Zn-dependent exopeptidases"/>
    <property type="match status" value="1"/>
</dbReference>
<sequence>MMRARHGKTLVTCVVGAVLSCMFSAGAYAQAGVSSDVPALTAQSSRAVAKEIEPALQRFVDQQKRLPTQAKQVLVKATPDPVTGIVWIDLDSGYLPKDAPVFTEDFGAMVRDIENEGYELIAGVVKFRYIKVRIGGKEINEIYPPEHSKKKGAGASTTAAAAPVAGLVVLNPGHGKYLNHSDETWRYQRPTPYVGTTDIYEDTVTPGYSSMLASLLTERSASTATSIKHTRDIGNTNVDPDSGLAWAALGARYYLKRLYPALGATIWNKFPNGSPSRKQPDRANLREYDDDIRARPEYANYLNAETLISLHTDASDNVSARGATVIANINDADSNQLGLNIHCYVTEQIRQLPAYSTYPIRPGVRDGANYGEVREASMPTALIEVGFHSNADDSTALRNSVFRAAAMRGVEKGYRTFKAGETTCLPFKIASIPTASGKFRIRFPVPVTLQGHPRFPVTVVTVPVSCPSTWTCGSKTNSFTKAVDNVVTPTYYCDAPSTKPAASFKWKTTVKDADGVVTAAVEHMTSCSPGT</sequence>
<dbReference type="Proteomes" id="UP000239204">
    <property type="component" value="Unassembled WGS sequence"/>
</dbReference>
<dbReference type="GO" id="GO:0008745">
    <property type="term" value="F:N-acetylmuramoyl-L-alanine amidase activity"/>
    <property type="evidence" value="ECO:0007669"/>
    <property type="project" value="UniProtKB-EC"/>
</dbReference>
<dbReference type="GO" id="GO:0030288">
    <property type="term" value="C:outer membrane-bounded periplasmic space"/>
    <property type="evidence" value="ECO:0007669"/>
    <property type="project" value="TreeGrafter"/>
</dbReference>
<dbReference type="Gene3D" id="3.40.630.40">
    <property type="entry name" value="Zn-dependent exopeptidases"/>
    <property type="match status" value="1"/>
</dbReference>
<comment type="caution">
    <text evidence="4">The sequence shown here is derived from an EMBL/GenBank/DDBJ whole genome shotgun (WGS) entry which is preliminary data.</text>
</comment>
<dbReference type="CDD" id="cd02696">
    <property type="entry name" value="MurNAc-LAA"/>
    <property type="match status" value="1"/>
</dbReference>
<name>A0A2S7A8F6_9XANT</name>
<comment type="catalytic activity">
    <reaction evidence="1">
        <text>Hydrolyzes the link between N-acetylmuramoyl residues and L-amino acid residues in certain cell-wall glycopeptides.</text>
        <dbReference type="EC" id="3.5.1.28"/>
    </reaction>
</comment>
<evidence type="ECO:0000256" key="2">
    <source>
        <dbReference type="ARBA" id="ARBA00011901"/>
    </source>
</evidence>
<dbReference type="EC" id="3.5.1.28" evidence="2"/>
<dbReference type="PANTHER" id="PTHR30404">
    <property type="entry name" value="N-ACETYLMURAMOYL-L-ALANINE AMIDASE"/>
    <property type="match status" value="1"/>
</dbReference>
<dbReference type="InterPro" id="IPR050695">
    <property type="entry name" value="N-acetylmuramoyl_amidase_3"/>
</dbReference>
<evidence type="ECO:0000256" key="1">
    <source>
        <dbReference type="ARBA" id="ARBA00001561"/>
    </source>
</evidence>
<dbReference type="EMBL" id="MIGY01000005">
    <property type="protein sequence ID" value="PPU04900.1"/>
    <property type="molecule type" value="Genomic_DNA"/>
</dbReference>
<evidence type="ECO:0000313" key="5">
    <source>
        <dbReference type="Proteomes" id="UP000239204"/>
    </source>
</evidence>
<dbReference type="GO" id="GO:0009253">
    <property type="term" value="P:peptidoglycan catabolic process"/>
    <property type="evidence" value="ECO:0007669"/>
    <property type="project" value="InterPro"/>
</dbReference>
<dbReference type="InterPro" id="IPR002508">
    <property type="entry name" value="MurNAc-LAA_cat"/>
</dbReference>
<evidence type="ECO:0000313" key="4">
    <source>
        <dbReference type="EMBL" id="PPU04900.1"/>
    </source>
</evidence>
<dbReference type="Pfam" id="PF01520">
    <property type="entry name" value="Amidase_3"/>
    <property type="match status" value="1"/>
</dbReference>
<dbReference type="SMART" id="SM00646">
    <property type="entry name" value="Ami_3"/>
    <property type="match status" value="1"/>
</dbReference>
<evidence type="ECO:0000256" key="3">
    <source>
        <dbReference type="ARBA" id="ARBA00022801"/>
    </source>
</evidence>
<gene>
    <name evidence="4" type="ORF">XarjCFBP7645_20975</name>
</gene>
<dbReference type="AlphaFoldDB" id="A0A2S7A8F6"/>
<proteinExistence type="predicted"/>
<reference evidence="4 5" key="1">
    <citation type="submission" date="2016-08" db="EMBL/GenBank/DDBJ databases">
        <title>Evolution of the type three secretion system and type three effector repertoires in Xanthomonas.</title>
        <authorList>
            <person name="Merda D."/>
            <person name="Briand M."/>
            <person name="Bosis E."/>
            <person name="Rousseau C."/>
            <person name="Portier P."/>
            <person name="Jacques M.-A."/>
            <person name="Fischer-Le Saux M."/>
        </authorList>
    </citation>
    <scope>NUCLEOTIDE SEQUENCE [LARGE SCALE GENOMIC DNA]</scope>
    <source>
        <strain evidence="4 5">CFBP 7645</strain>
    </source>
</reference>
<keyword evidence="3" id="KW-0378">Hydrolase</keyword>
<dbReference type="RefSeq" id="WP_080995410.1">
    <property type="nucleotide sequence ID" value="NZ_JAATIW010000001.1"/>
</dbReference>
<dbReference type="PROSITE" id="PS51257">
    <property type="entry name" value="PROKAR_LIPOPROTEIN"/>
    <property type="match status" value="1"/>
</dbReference>
<organism evidence="4 5">
    <name type="scientific">Xanthomonas arboricola</name>
    <dbReference type="NCBI Taxonomy" id="56448"/>
    <lineage>
        <taxon>Bacteria</taxon>
        <taxon>Pseudomonadati</taxon>
        <taxon>Pseudomonadota</taxon>
        <taxon>Gammaproteobacteria</taxon>
        <taxon>Lysobacterales</taxon>
        <taxon>Lysobacteraceae</taxon>
        <taxon>Xanthomonas</taxon>
    </lineage>
</organism>
<protein>
    <recommendedName>
        <fullName evidence="2">N-acetylmuramoyl-L-alanine amidase</fullName>
        <ecNumber evidence="2">3.5.1.28</ecNumber>
    </recommendedName>
</protein>
<dbReference type="GeneID" id="55510942"/>
<dbReference type="PANTHER" id="PTHR30404:SF0">
    <property type="entry name" value="N-ACETYLMURAMOYL-L-ALANINE AMIDASE AMIC"/>
    <property type="match status" value="1"/>
</dbReference>